<dbReference type="Proteomes" id="UP000177953">
    <property type="component" value="Unassembled WGS sequence"/>
</dbReference>
<name>A0A1F6MAK7_9BACT</name>
<feature type="region of interest" description="Disordered" evidence="1">
    <location>
        <begin position="205"/>
        <end position="226"/>
    </location>
</feature>
<protein>
    <submittedName>
        <fullName evidence="2">Uncharacterized protein</fullName>
    </submittedName>
</protein>
<accession>A0A1F6MAK7</accession>
<feature type="compositionally biased region" description="Basic and acidic residues" evidence="1">
    <location>
        <begin position="207"/>
        <end position="216"/>
    </location>
</feature>
<feature type="compositionally biased region" description="Basic residues" evidence="1">
    <location>
        <begin position="294"/>
        <end position="305"/>
    </location>
</feature>
<evidence type="ECO:0000313" key="3">
    <source>
        <dbReference type="Proteomes" id="UP000177953"/>
    </source>
</evidence>
<organism evidence="2 3">
    <name type="scientific">Candidatus Magasanikbacteria bacterium RIFCSPHIGHO2_01_FULL_47_8</name>
    <dbReference type="NCBI Taxonomy" id="1798673"/>
    <lineage>
        <taxon>Bacteria</taxon>
        <taxon>Candidatus Magasanikiibacteriota</taxon>
    </lineage>
</organism>
<evidence type="ECO:0000313" key="2">
    <source>
        <dbReference type="EMBL" id="OGH68649.1"/>
    </source>
</evidence>
<reference evidence="2 3" key="1">
    <citation type="journal article" date="2016" name="Nat. Commun.">
        <title>Thousands of microbial genomes shed light on interconnected biogeochemical processes in an aquifer system.</title>
        <authorList>
            <person name="Anantharaman K."/>
            <person name="Brown C.T."/>
            <person name="Hug L.A."/>
            <person name="Sharon I."/>
            <person name="Castelle C.J."/>
            <person name="Probst A.J."/>
            <person name="Thomas B.C."/>
            <person name="Singh A."/>
            <person name="Wilkins M.J."/>
            <person name="Karaoz U."/>
            <person name="Brodie E.L."/>
            <person name="Williams K.H."/>
            <person name="Hubbard S.S."/>
            <person name="Banfield J.F."/>
        </authorList>
    </citation>
    <scope>NUCLEOTIDE SEQUENCE [LARGE SCALE GENOMIC DNA]</scope>
</reference>
<dbReference type="EMBL" id="MFPU01000085">
    <property type="protein sequence ID" value="OGH68649.1"/>
    <property type="molecule type" value="Genomic_DNA"/>
</dbReference>
<gene>
    <name evidence="2" type="ORF">A2754_02245</name>
</gene>
<dbReference type="AlphaFoldDB" id="A0A1F6MAK7"/>
<sequence length="379" mass="42561">MQKSERDQVLNFITKLASKLPPEAQGIFTEEQVHGVVSKTLENFKDKIPDLKAEEVRSTGEQYEFFPKTDSVEAEQGRNENDGKGEIMKKNVVDFLTERPNFLGRSEDTQKRLQVVLPLVWDQLQAAAPRLDREPIFVALAEAKIKAKNSDLNNDIAAVRLLHKYLTGADADRRDAEKRAKGSDQTAGIVRRLLAADISREALNSGKIKDDQGGREDEGEDQPDLRARALKYVKRSLKKSKLGKGVSLSTNVMNELLEQVQHDADPKYTMDELRQDLQKLGALEGGGSRPDRRPARKKKARKAKKVKAEPKPRQPKQKKTGGERSGKQTGDIGQAIANIEALNEEDEARMAKIQARINERLEARTALQEAQQLAIRFRK</sequence>
<feature type="region of interest" description="Disordered" evidence="1">
    <location>
        <begin position="279"/>
        <end position="333"/>
    </location>
</feature>
<evidence type="ECO:0000256" key="1">
    <source>
        <dbReference type="SAM" id="MobiDB-lite"/>
    </source>
</evidence>
<comment type="caution">
    <text evidence="2">The sequence shown here is derived from an EMBL/GenBank/DDBJ whole genome shotgun (WGS) entry which is preliminary data.</text>
</comment>
<proteinExistence type="predicted"/>